<dbReference type="AlphaFoldDB" id="A0A5B0RUF0"/>
<feature type="compositionally biased region" description="Polar residues" evidence="1">
    <location>
        <begin position="104"/>
        <end position="114"/>
    </location>
</feature>
<accession>A0A5B0RUF0</accession>
<protein>
    <submittedName>
        <fullName evidence="2">Uncharacterized protein</fullName>
    </submittedName>
</protein>
<feature type="region of interest" description="Disordered" evidence="1">
    <location>
        <begin position="87"/>
        <end position="114"/>
    </location>
</feature>
<organism evidence="2 3">
    <name type="scientific">Puccinia graminis f. sp. tritici</name>
    <dbReference type="NCBI Taxonomy" id="56615"/>
    <lineage>
        <taxon>Eukaryota</taxon>
        <taxon>Fungi</taxon>
        <taxon>Dikarya</taxon>
        <taxon>Basidiomycota</taxon>
        <taxon>Pucciniomycotina</taxon>
        <taxon>Pucciniomycetes</taxon>
        <taxon>Pucciniales</taxon>
        <taxon>Pucciniaceae</taxon>
        <taxon>Puccinia</taxon>
    </lineage>
</organism>
<name>A0A5B0RUF0_PUCGR</name>
<evidence type="ECO:0000256" key="1">
    <source>
        <dbReference type="SAM" id="MobiDB-lite"/>
    </source>
</evidence>
<gene>
    <name evidence="2" type="ORF">PGTUg99_022209</name>
</gene>
<proteinExistence type="predicted"/>
<dbReference type="EMBL" id="VDEP01000138">
    <property type="protein sequence ID" value="KAA1129008.1"/>
    <property type="molecule type" value="Genomic_DNA"/>
</dbReference>
<dbReference type="Proteomes" id="UP000325313">
    <property type="component" value="Unassembled WGS sequence"/>
</dbReference>
<reference evidence="2 3" key="1">
    <citation type="submission" date="2019-05" db="EMBL/GenBank/DDBJ databases">
        <title>Emergence of the Ug99 lineage of the wheat stem rust pathogen through somatic hybridization.</title>
        <authorList>
            <person name="Li F."/>
            <person name="Upadhyaya N.M."/>
            <person name="Sperschneider J."/>
            <person name="Matny O."/>
            <person name="Nguyen-Phuc H."/>
            <person name="Mago R."/>
            <person name="Raley C."/>
            <person name="Miller M.E."/>
            <person name="Silverstein K.A.T."/>
            <person name="Henningsen E."/>
            <person name="Hirsch C.D."/>
            <person name="Visser B."/>
            <person name="Pretorius Z.A."/>
            <person name="Steffenson B.J."/>
            <person name="Schwessinger B."/>
            <person name="Dodds P.N."/>
            <person name="Figueroa M."/>
        </authorList>
    </citation>
    <scope>NUCLEOTIDE SEQUENCE [LARGE SCALE GENOMIC DNA]</scope>
    <source>
        <strain evidence="2 3">Ug99</strain>
    </source>
</reference>
<sequence>MQANPQACLCCGPHPNRAAGPITFLDDSELVNRRFGARLYVRPPPCDRFLEAIVLLSSSSDSPAPIAPCCPFAVVAAASNNRSSLLASPTKLSQPIPPKDPTFFNLSPPTSSSG</sequence>
<comment type="caution">
    <text evidence="2">The sequence shown here is derived from an EMBL/GenBank/DDBJ whole genome shotgun (WGS) entry which is preliminary data.</text>
</comment>
<evidence type="ECO:0000313" key="2">
    <source>
        <dbReference type="EMBL" id="KAA1129008.1"/>
    </source>
</evidence>
<evidence type="ECO:0000313" key="3">
    <source>
        <dbReference type="Proteomes" id="UP000325313"/>
    </source>
</evidence>